<name>A0A3L8C9V5_9PSED</name>
<comment type="caution">
    <text evidence="6">Lacks conserved residue(s) required for the propagation of feature annotation.</text>
</comment>
<dbReference type="GO" id="GO:0016567">
    <property type="term" value="P:protein ubiquitination"/>
    <property type="evidence" value="ECO:0007669"/>
    <property type="project" value="InterPro"/>
</dbReference>
<protein>
    <recommendedName>
        <fullName evidence="2">RING-type E3 ubiquitin transferase</fullName>
        <ecNumber evidence="2">2.3.2.27</ecNumber>
    </recommendedName>
</protein>
<evidence type="ECO:0000256" key="1">
    <source>
        <dbReference type="ARBA" id="ARBA00000900"/>
    </source>
</evidence>
<gene>
    <name evidence="8" type="ORF">CS076_26490</name>
    <name evidence="9" type="ORF">CS078_24775</name>
</gene>
<reference evidence="10 11" key="1">
    <citation type="journal article" date="2018" name="Front. Microbiol.">
        <title>Discovery of Phloeophagus Beetles as a Source of Pseudomonas Strains That Produce Potentially New Bioactive Substances and Description of Pseudomonas bohemica sp. nov.</title>
        <authorList>
            <person name="Saati-Santamaria Z."/>
            <person name="Lopez-Mondejar R."/>
            <person name="Jimenez-Gomez A."/>
            <person name="Diez-Mendez A."/>
            <person name="Vetrovsky T."/>
            <person name="Igual J.M."/>
            <person name="Velazquez E."/>
            <person name="Kolarik M."/>
            <person name="Rivas R."/>
            <person name="Garcia-Fraile P."/>
        </authorList>
    </citation>
    <scope>NUCLEOTIDE SEQUENCE [LARGE SCALE GENOMIC DNA]</scope>
    <source>
        <strain evidence="8 11">A2-NA12</strain>
        <strain evidence="9 10">A2-NA13</strain>
    </source>
</reference>
<dbReference type="InterPro" id="IPR003591">
    <property type="entry name" value="Leu-rich_rpt_typical-subtyp"/>
</dbReference>
<evidence type="ECO:0000313" key="10">
    <source>
        <dbReference type="Proteomes" id="UP000282140"/>
    </source>
</evidence>
<dbReference type="Pfam" id="PF14496">
    <property type="entry name" value="NEL"/>
    <property type="match status" value="1"/>
</dbReference>
<dbReference type="EMBL" id="PEGB01000023">
    <property type="protein sequence ID" value="RLU05148.1"/>
    <property type="molecule type" value="Genomic_DNA"/>
</dbReference>
<dbReference type="InterPro" id="IPR046673">
    <property type="entry name" value="ToxA_N"/>
</dbReference>
<accession>A0A3L8C9V5</accession>
<sequence>MSSQLPAASSLTTDSQVAAAMTPEQQGIFYNLFKSHPIAPWLAQSTPEARTALHASVVASQRSRATVVAAMAPLKNPQQFCAPLLSDALADKLGESLDIRGVVFQHIRSTSSLFGLRKKLVLPIDRDLLAAACENFEASETLVGNYDDKSLIYQPERINGVANKILNIKPHEFAQLCRSLDLGKQYQKHLDSVFEPNDETGAVRQACIAHSQQCFDVDRHMALMKKHISEPVFRMLADVASNKPSITLAGRAVACKGLELAGHALLGAMLIVAVSAGAFVDNPCVLYLPGDTQPLKEYPSVKALQFDLAARLAKPAFSEFLPRFVSLGNRAEFQTALAARLLMPAPGWMQPSATAWIPVTTQDVTTDLFAELYRQRVVQIIADARLLVVPTDDEDEKSRLARIETYKVIGIDLILFGVSFIPVVGEVLMALTAAELVLGIYHGIESWSAGEQEAAADYCFDTLENLIVMVALSAGASALRASFKSVRSTDFIQSLREVRLSDGKVRLWKPDLAPYRLDMSLPAWIKPDRRGLYWFEDQAYLTLGKDVYAVRQQADTGLWEIEGSILRESYSPRLETNDVGAWRHDSELPGEWDRLKLFRRLGYAERDIPDARALQILAVSGTDERAMRRVLLDRVNPPALLVDTVRRFAADQTVLSFIEQLKDTRLASSADADLQLRLLTTFKQWPAETAINVVDSAGQVFSRYLAPDADSASKTLTLNLDKVRQGQFHADLLGGLSALERERVLGSSTKVPSEQLSALMGKLAERADHKRLALFDWWYQRGVAVNEVMAVPLRRQFPDLPISIVDELINYAYASELEQLEAGSVPLRLAEEARRYAQVVRISRAYEGLYLDAAGGIDTDRVVLSTLGQLPGWESDLYVSVLEWSFYTDELASLGSEQATQQVRINAHPDRYEVRDAQSNLLSYLPGRTRTHYFQALWEGLSASRRAALGVEAPDAGVALRGKITALALARRAAAQRVLGIEAPRLDYASPMRLADSMPAPGIGGVQPFPASTPRRSAALIRRAQELYPAHSVEEINAFLAGLGVDDVLALRKLEGLRLEFLMIRQSLHSWINRESWAQIAPGPRLKVSTRAKSRAAQEIIRAWRRETQSMLTFDGRLYELTLAPLPLGDLPLLVGDFNHIGTLVMDRIGASTGLNTFLHNFKFLRRLSLVGNGLTRLAQAIGAMFRLEILDLSDNQIVLTNVSANELSGLTLLRQLNLSGNPTLSRTPDVAQLQLLERLELRGTGITGWPNGATGLMRLNTLDLRDNRITSIPEDVFAARLALNEGTLVAGNPLTTLTRQRLLAYQQLNDVSFGLSSMGYGHTVQDALLDATMSSTWLTGATEIEILQKRTLWSSVFAYPDSRPFFRLLVKLRYSADFRAVYRSLSQRVWEVVEAAAEDSELRRTLFRMANIEQISADGSSLLFSDLHVRVLCYRAMNVARGALIDTEPALTQLLRGLYRLSEVEKFALKNVISRTRTGPLSLDQAMEISLAYRVGLAERLNLPAQPRDMNFRLRVEVIPQTLDWIFAEVVKLEQTSALSDWMVLQEFWIEYLQSAHHELFDSVMNRAVTSFSQLDVQVHFTLTQFNQSMVAIVNNYTNDRRALIKRLTDEALQRNPGLVLPVTTEQVGKSPTHSGG</sequence>
<dbReference type="Proteomes" id="UP000282672">
    <property type="component" value="Unassembled WGS sequence"/>
</dbReference>
<dbReference type="Gene3D" id="3.80.10.10">
    <property type="entry name" value="Ribonuclease Inhibitor"/>
    <property type="match status" value="1"/>
</dbReference>
<evidence type="ECO:0000256" key="3">
    <source>
        <dbReference type="ARBA" id="ARBA00022614"/>
    </source>
</evidence>
<dbReference type="GO" id="GO:0061630">
    <property type="term" value="F:ubiquitin protein ligase activity"/>
    <property type="evidence" value="ECO:0007669"/>
    <property type="project" value="UniProtKB-EC"/>
</dbReference>
<comment type="catalytic activity">
    <reaction evidence="1">
        <text>S-ubiquitinyl-[E2 ubiquitin-conjugating enzyme]-L-cysteine + [acceptor protein]-L-lysine = [E2 ubiquitin-conjugating enzyme]-L-cysteine + N(6)-ubiquitinyl-[acceptor protein]-L-lysine.</text>
        <dbReference type="EC" id="2.3.2.27"/>
    </reaction>
</comment>
<keyword evidence="4" id="KW-0677">Repeat</keyword>
<evidence type="ECO:0000256" key="5">
    <source>
        <dbReference type="ARBA" id="ARBA00023026"/>
    </source>
</evidence>
<dbReference type="Pfam" id="PF13855">
    <property type="entry name" value="LRR_8"/>
    <property type="match status" value="1"/>
</dbReference>
<keyword evidence="6" id="KW-0964">Secreted</keyword>
<keyword evidence="6" id="KW-0833">Ubl conjugation pathway</keyword>
<evidence type="ECO:0000313" key="8">
    <source>
        <dbReference type="EMBL" id="RLU04538.1"/>
    </source>
</evidence>
<keyword evidence="5" id="KW-0843">Virulence</keyword>
<dbReference type="SMART" id="SM00369">
    <property type="entry name" value="LRR_TYP"/>
    <property type="match status" value="3"/>
</dbReference>
<evidence type="ECO:0000256" key="2">
    <source>
        <dbReference type="ARBA" id="ARBA00012483"/>
    </source>
</evidence>
<comment type="caution">
    <text evidence="8">The sequence shown here is derived from an EMBL/GenBank/DDBJ whole genome shotgun (WGS) entry which is preliminary data.</text>
</comment>
<proteinExistence type="inferred from homology"/>
<dbReference type="GO" id="GO:0005737">
    <property type="term" value="C:cytoplasm"/>
    <property type="evidence" value="ECO:0007669"/>
    <property type="project" value="TreeGrafter"/>
</dbReference>
<keyword evidence="3" id="KW-0433">Leucine-rich repeat</keyword>
<evidence type="ECO:0000256" key="6">
    <source>
        <dbReference type="PROSITE-ProRule" id="PRU01398"/>
    </source>
</evidence>
<dbReference type="Pfam" id="PF20178">
    <property type="entry name" value="ToxA_N"/>
    <property type="match status" value="1"/>
</dbReference>
<dbReference type="InterPro" id="IPR029487">
    <property type="entry name" value="NEL_dom"/>
</dbReference>
<keyword evidence="6" id="KW-1035">Host cytoplasm</keyword>
<dbReference type="RefSeq" id="WP_121734380.1">
    <property type="nucleotide sequence ID" value="NZ_PEGA01000043.1"/>
</dbReference>
<dbReference type="EC" id="2.3.2.27" evidence="2"/>
<evidence type="ECO:0000313" key="9">
    <source>
        <dbReference type="EMBL" id="RLU05148.1"/>
    </source>
</evidence>
<dbReference type="PANTHER" id="PTHR15454">
    <property type="entry name" value="NISCHARIN RELATED"/>
    <property type="match status" value="1"/>
</dbReference>
<comment type="similarity">
    <text evidence="6">Belongs to the LRR-containing bacterial E3 ligase family.</text>
</comment>
<dbReference type="PROSITE" id="PS52053">
    <property type="entry name" value="NEL"/>
    <property type="match status" value="1"/>
</dbReference>
<dbReference type="Gene3D" id="1.20.58.360">
    <property type="entry name" value="Shigella T3SS effector IpaH defines"/>
    <property type="match status" value="1"/>
</dbReference>
<organism evidence="8 11">
    <name type="scientific">Pseudomonas prosekii</name>
    <dbReference type="NCBI Taxonomy" id="1148509"/>
    <lineage>
        <taxon>Bacteria</taxon>
        <taxon>Pseudomonadati</taxon>
        <taxon>Pseudomonadota</taxon>
        <taxon>Gammaproteobacteria</taxon>
        <taxon>Pseudomonadales</taxon>
        <taxon>Pseudomonadaceae</taxon>
        <taxon>Pseudomonas</taxon>
    </lineage>
</organism>
<dbReference type="InterPro" id="IPR032675">
    <property type="entry name" value="LRR_dom_sf"/>
</dbReference>
<feature type="domain" description="NEL" evidence="7">
    <location>
        <begin position="1330"/>
        <end position="1629"/>
    </location>
</feature>
<evidence type="ECO:0000256" key="4">
    <source>
        <dbReference type="ARBA" id="ARBA00022737"/>
    </source>
</evidence>
<dbReference type="GO" id="GO:0005576">
    <property type="term" value="C:extracellular region"/>
    <property type="evidence" value="ECO:0007669"/>
    <property type="project" value="UniProtKB-UniRule"/>
</dbReference>
<keyword evidence="10" id="KW-1185">Reference proteome</keyword>
<dbReference type="EMBL" id="PEGA01000043">
    <property type="protein sequence ID" value="RLU04538.1"/>
    <property type="molecule type" value="Genomic_DNA"/>
</dbReference>
<dbReference type="InterPro" id="IPR001611">
    <property type="entry name" value="Leu-rich_rpt"/>
</dbReference>
<evidence type="ECO:0000313" key="11">
    <source>
        <dbReference type="Proteomes" id="UP000282672"/>
    </source>
</evidence>
<dbReference type="SUPFAM" id="SSF52058">
    <property type="entry name" value="L domain-like"/>
    <property type="match status" value="1"/>
</dbReference>
<dbReference type="Proteomes" id="UP000282140">
    <property type="component" value="Unassembled WGS sequence"/>
</dbReference>
<evidence type="ECO:0000259" key="7">
    <source>
        <dbReference type="PROSITE" id="PS52053"/>
    </source>
</evidence>
<dbReference type="PROSITE" id="PS51450">
    <property type="entry name" value="LRR"/>
    <property type="match status" value="1"/>
</dbReference>